<organism evidence="2 3">
    <name type="scientific">Cryptococcus amylolentus CBS 6039</name>
    <dbReference type="NCBI Taxonomy" id="1295533"/>
    <lineage>
        <taxon>Eukaryota</taxon>
        <taxon>Fungi</taxon>
        <taxon>Dikarya</taxon>
        <taxon>Basidiomycota</taxon>
        <taxon>Agaricomycotina</taxon>
        <taxon>Tremellomycetes</taxon>
        <taxon>Tremellales</taxon>
        <taxon>Cryptococcaceae</taxon>
        <taxon>Cryptococcus</taxon>
    </lineage>
</organism>
<feature type="compositionally biased region" description="Low complexity" evidence="1">
    <location>
        <begin position="129"/>
        <end position="149"/>
    </location>
</feature>
<protein>
    <submittedName>
        <fullName evidence="2">Uncharacterized protein</fullName>
    </submittedName>
</protein>
<feature type="compositionally biased region" description="Polar residues" evidence="1">
    <location>
        <begin position="159"/>
        <end position="190"/>
    </location>
</feature>
<feature type="region of interest" description="Disordered" evidence="1">
    <location>
        <begin position="1"/>
        <end position="281"/>
    </location>
</feature>
<evidence type="ECO:0000313" key="3">
    <source>
        <dbReference type="Proteomes" id="UP000094065"/>
    </source>
</evidence>
<proteinExistence type="predicted"/>
<feature type="compositionally biased region" description="Acidic residues" evidence="1">
    <location>
        <begin position="735"/>
        <end position="744"/>
    </location>
</feature>
<feature type="compositionally biased region" description="Polar residues" evidence="1">
    <location>
        <begin position="703"/>
        <end position="731"/>
    </location>
</feature>
<evidence type="ECO:0000256" key="1">
    <source>
        <dbReference type="SAM" id="MobiDB-lite"/>
    </source>
</evidence>
<dbReference type="RefSeq" id="XP_018992181.1">
    <property type="nucleotide sequence ID" value="XM_019139690.1"/>
</dbReference>
<feature type="compositionally biased region" description="Polar residues" evidence="1">
    <location>
        <begin position="85"/>
        <end position="100"/>
    </location>
</feature>
<name>A0A1E3HKC3_9TREE</name>
<dbReference type="Proteomes" id="UP000094065">
    <property type="component" value="Unassembled WGS sequence"/>
</dbReference>
<dbReference type="GeneID" id="30156718"/>
<keyword evidence="3" id="KW-1185">Reference proteome</keyword>
<accession>A0A1E3HKC3</accession>
<feature type="compositionally biased region" description="Polar residues" evidence="1">
    <location>
        <begin position="197"/>
        <end position="206"/>
    </location>
</feature>
<feature type="region of interest" description="Disordered" evidence="1">
    <location>
        <begin position="672"/>
        <end position="770"/>
    </location>
</feature>
<comment type="caution">
    <text evidence="2">The sequence shown here is derived from an EMBL/GenBank/DDBJ whole genome shotgun (WGS) entry which is preliminary data.</text>
</comment>
<dbReference type="OrthoDB" id="5593376at2759"/>
<feature type="compositionally biased region" description="Low complexity" evidence="1">
    <location>
        <begin position="225"/>
        <end position="244"/>
    </location>
</feature>
<dbReference type="EMBL" id="AWGJ01000008">
    <property type="protein sequence ID" value="ODN76807.1"/>
    <property type="molecule type" value="Genomic_DNA"/>
</dbReference>
<reference evidence="2 3" key="1">
    <citation type="submission" date="2016-06" db="EMBL/GenBank/DDBJ databases">
        <title>Evolution of pathogenesis and genome organization in the Tremellales.</title>
        <authorList>
            <person name="Cuomo C."/>
            <person name="Litvintseva A."/>
            <person name="Heitman J."/>
            <person name="Chen Y."/>
            <person name="Sun S."/>
            <person name="Springer D."/>
            <person name="Dromer F."/>
            <person name="Young S."/>
            <person name="Zeng Q."/>
            <person name="Chapman S."/>
            <person name="Gujja S."/>
            <person name="Saif S."/>
            <person name="Birren B."/>
        </authorList>
    </citation>
    <scope>NUCLEOTIDE SEQUENCE [LARGE SCALE GENOMIC DNA]</scope>
    <source>
        <strain evidence="2 3">CBS 6039</strain>
    </source>
</reference>
<feature type="compositionally biased region" description="Basic and acidic residues" evidence="1">
    <location>
        <begin position="23"/>
        <end position="34"/>
    </location>
</feature>
<feature type="compositionally biased region" description="Low complexity" evidence="1">
    <location>
        <begin position="484"/>
        <end position="499"/>
    </location>
</feature>
<feature type="compositionally biased region" description="Basic and acidic residues" evidence="1">
    <location>
        <begin position="681"/>
        <end position="696"/>
    </location>
</feature>
<dbReference type="AlphaFoldDB" id="A0A1E3HKC3"/>
<gene>
    <name evidence="2" type="ORF">L202_05409</name>
</gene>
<sequence length="1063" mass="114885">MARGSQRQAAGDRRTGDGSGVAARKENKADDFDWARTVSSRSRIVKPSPSPHAPLLQCVNLPSTPPLPAPLLSAAPPYNSPIPSAVSSAQRHPSANSDSSLGPLGSTGDAELADNTWVFNAFSSPPSPSTIASTTDSQIGGETFPPSSESTEEESSGSNHSRQNLSLSISSLPSAFPQFQQYQSPTSLPSSGAPFTDSFSAPNSDFGQDYFHFPPDEPLSAGAEGSIQSQSPLSGGQQQQQQQQPHRLPASQPSSPARSVFPQQYQTPLGGRQRGATFSGGSFYSFGAANPLSFTFAQPLAPQQALPTHISLSSVQASNGSPSSPLAPSPDITTVSPQYQGAQTQFLAPNSAQQHKTGENDIVMDDMSTPTPVHPRIVSAPVRRSSFGQYSQQAMPQNLVATQSFPQVQLPQNPSAGLTSSDMSSEMVDKLSLLDKILDSAQSAREALLRGQEVEVSHNLSDISTQLEVASELGVGPAHPSRDSTTPNSQSSQQSTSPNGYQQSPHVQAAAPAPAPQYHMPMMATSVPPQLHDMPMTVQPSNLLSSLVADQNQQGRRAPPIQTANHAMPSGTKMVTGDYLGKVQAPPLVHSHSYPNGHQLPSQLSGNISPSTPVAPSPNFIASINAQHMPMISSPLATVPPSRPPSPSRYALPNQWEAEMMPIDMGIQHQVPAPAQQSAHPLERRPSTAERPDGRPIARGRSMSVNRNWNQNNGHNAMTSSVPPSAWQSRAGSPVDDDDEDSDDEGPRKTKRRRSSVGVDPQADINGGISDEVRKQLDQIFAEFLNSICCDLEMTDSKGEKIHQVLMPKKMQKLDESTDYRPFKFRIQAFTNAFADDLQRRGITEEIMSIKKIKNYLWRQNLISRFNPDGKKAKSKGNHIWNVDAKKLPGGGWVFRPFQRRIIGQPSNFALTGQRYEWEPRIWDPQAASDTLRPTFSSPPGSLPSWLRWESGAKLVGVPDKPGPPFEIPVHAQFVDGGGHDATIDAVYPCQVVPQMTPVESSSQPVPMFQPMFNPIPPQPGFEYMGHQMPPQMNMASASSQPELQFNNNNMVYPQPNGYSAQQ</sequence>
<feature type="compositionally biased region" description="Polar residues" evidence="1">
    <location>
        <begin position="251"/>
        <end position="267"/>
    </location>
</feature>
<dbReference type="STRING" id="1295533.A0A1E3HKC3"/>
<feature type="region of interest" description="Disordered" evidence="1">
    <location>
        <begin position="471"/>
        <end position="512"/>
    </location>
</feature>
<evidence type="ECO:0000313" key="2">
    <source>
        <dbReference type="EMBL" id="ODN76807.1"/>
    </source>
</evidence>